<dbReference type="Pfam" id="PF04488">
    <property type="entry name" value="Gly_transf_sug"/>
    <property type="match status" value="1"/>
</dbReference>
<dbReference type="GeneID" id="19976917"/>
<evidence type="ECO:0000256" key="1">
    <source>
        <dbReference type="ARBA" id="ARBA00009003"/>
    </source>
</evidence>
<evidence type="ECO:0000313" key="5">
    <source>
        <dbReference type="Proteomes" id="UP000030752"/>
    </source>
</evidence>
<dbReference type="InterPro" id="IPR007577">
    <property type="entry name" value="GlycoTrfase_DXD_sugar-bd_CS"/>
</dbReference>
<dbReference type="Proteomes" id="UP000030752">
    <property type="component" value="Unassembled WGS sequence"/>
</dbReference>
<dbReference type="VEuPathDB" id="FungiDB:HMPREF1541_09578"/>
<dbReference type="AlphaFoldDB" id="W2SAT9"/>
<dbReference type="SUPFAM" id="SSF53448">
    <property type="entry name" value="Nucleotide-diphospho-sugar transferases"/>
    <property type="match status" value="1"/>
</dbReference>
<dbReference type="PANTHER" id="PTHR31834:SF8">
    <property type="entry name" value="TRANSFERASE, PUTATIVE (AFU_ORTHOLOGUE AFUA_6G14040)-RELATED"/>
    <property type="match status" value="1"/>
</dbReference>
<feature type="chain" id="PRO_5004824428" description="Alpha 1,4-glycosyltransferase domain-containing protein" evidence="3">
    <location>
        <begin position="19"/>
        <end position="352"/>
    </location>
</feature>
<feature type="signal peptide" evidence="3">
    <location>
        <begin position="1"/>
        <end position="18"/>
    </location>
</feature>
<feature type="region of interest" description="Disordered" evidence="2">
    <location>
        <begin position="33"/>
        <end position="54"/>
    </location>
</feature>
<comment type="similarity">
    <text evidence="1">Belongs to the glycosyltransferase 32 family.</text>
</comment>
<dbReference type="InterPro" id="IPR029044">
    <property type="entry name" value="Nucleotide-diphossugar_trans"/>
</dbReference>
<dbReference type="RefSeq" id="XP_008712473.1">
    <property type="nucleotide sequence ID" value="XM_008714251.1"/>
</dbReference>
<evidence type="ECO:0000313" key="4">
    <source>
        <dbReference type="EMBL" id="ETN45745.1"/>
    </source>
</evidence>
<name>W2SAT9_CYPE1</name>
<gene>
    <name evidence="4" type="ORF">HMPREF1541_09578</name>
</gene>
<dbReference type="EMBL" id="KB822712">
    <property type="protein sequence ID" value="ETN45745.1"/>
    <property type="molecule type" value="Genomic_DNA"/>
</dbReference>
<proteinExistence type="inferred from homology"/>
<dbReference type="eggNOG" id="ENOG502QW2I">
    <property type="taxonomic scope" value="Eukaryota"/>
</dbReference>
<accession>W2SAT9</accession>
<keyword evidence="5" id="KW-1185">Reference proteome</keyword>
<sequence>MVAIVITIALLLSYQSSSGPRLWVRAQSSEAHDHQSIQQPLDPDAGLVPSTPSTSLPGVRDFPRTIWQTGSTDGIKEYAKQSQTWSTQNPNHTHVILTDKDANDFVQQHFPYRPSLLRFWNELRVPVLRADLLRYLVILSRGGVYSDIDTSCLMPITQWIPAQYRLSANAVVGIEYDDSSMKMFVRPISFNQWTLMAKPGHPIFERAAARVISNLEFLARQKRQTLSNLKLEMVETLEATGPGMITDVVMEVLRDQGHNVDWKTFHALKEPMLLGDVLILPINGFAGHQKHSHSGDPAFGPKLVQHHFGRTWYRKKPTPEPEQEQGPRKEVALVKEEQVEKQPVGKHEETKA</sequence>
<protein>
    <recommendedName>
        <fullName evidence="6">Alpha 1,4-glycosyltransferase domain-containing protein</fullName>
    </recommendedName>
</protein>
<dbReference type="GO" id="GO:0006487">
    <property type="term" value="P:protein N-linked glycosylation"/>
    <property type="evidence" value="ECO:0007669"/>
    <property type="project" value="TreeGrafter"/>
</dbReference>
<evidence type="ECO:0008006" key="6">
    <source>
        <dbReference type="Google" id="ProtNLM"/>
    </source>
</evidence>
<feature type="compositionally biased region" description="Basic and acidic residues" evidence="2">
    <location>
        <begin position="325"/>
        <end position="352"/>
    </location>
</feature>
<dbReference type="InParanoid" id="W2SAT9"/>
<feature type="region of interest" description="Disordered" evidence="2">
    <location>
        <begin position="313"/>
        <end position="352"/>
    </location>
</feature>
<dbReference type="GO" id="GO:0000009">
    <property type="term" value="F:alpha-1,6-mannosyltransferase activity"/>
    <property type="evidence" value="ECO:0007669"/>
    <property type="project" value="InterPro"/>
</dbReference>
<evidence type="ECO:0000256" key="2">
    <source>
        <dbReference type="SAM" id="MobiDB-lite"/>
    </source>
</evidence>
<organism evidence="4 5">
    <name type="scientific">Cyphellophora europaea (strain CBS 101466)</name>
    <name type="common">Phialophora europaea</name>
    <dbReference type="NCBI Taxonomy" id="1220924"/>
    <lineage>
        <taxon>Eukaryota</taxon>
        <taxon>Fungi</taxon>
        <taxon>Dikarya</taxon>
        <taxon>Ascomycota</taxon>
        <taxon>Pezizomycotina</taxon>
        <taxon>Eurotiomycetes</taxon>
        <taxon>Chaetothyriomycetidae</taxon>
        <taxon>Chaetothyriales</taxon>
        <taxon>Cyphellophoraceae</taxon>
        <taxon>Cyphellophora</taxon>
    </lineage>
</organism>
<reference evidence="4 5" key="1">
    <citation type="submission" date="2013-03" db="EMBL/GenBank/DDBJ databases">
        <title>The Genome Sequence of Phialophora europaea CBS 101466.</title>
        <authorList>
            <consortium name="The Broad Institute Genomics Platform"/>
            <person name="Cuomo C."/>
            <person name="de Hoog S."/>
            <person name="Gorbushina A."/>
            <person name="Walker B."/>
            <person name="Young S.K."/>
            <person name="Zeng Q."/>
            <person name="Gargeya S."/>
            <person name="Fitzgerald M."/>
            <person name="Haas B."/>
            <person name="Abouelleil A."/>
            <person name="Allen A.W."/>
            <person name="Alvarado L."/>
            <person name="Arachchi H.M."/>
            <person name="Berlin A.M."/>
            <person name="Chapman S.B."/>
            <person name="Gainer-Dewar J."/>
            <person name="Goldberg J."/>
            <person name="Griggs A."/>
            <person name="Gujja S."/>
            <person name="Hansen M."/>
            <person name="Howarth C."/>
            <person name="Imamovic A."/>
            <person name="Ireland A."/>
            <person name="Larimer J."/>
            <person name="McCowan C."/>
            <person name="Murphy C."/>
            <person name="Pearson M."/>
            <person name="Poon T.W."/>
            <person name="Priest M."/>
            <person name="Roberts A."/>
            <person name="Saif S."/>
            <person name="Shea T."/>
            <person name="Sisk P."/>
            <person name="Sykes S."/>
            <person name="Wortman J."/>
            <person name="Nusbaum C."/>
            <person name="Birren B."/>
        </authorList>
    </citation>
    <scope>NUCLEOTIDE SEQUENCE [LARGE SCALE GENOMIC DNA]</scope>
    <source>
        <strain evidence="4 5">CBS 101466</strain>
    </source>
</reference>
<dbReference type="HOGENOM" id="CLU_022381_0_0_1"/>
<dbReference type="PANTHER" id="PTHR31834">
    <property type="entry name" value="INITIATION-SPECIFIC ALPHA-1,6-MANNOSYLTRANSFERASE"/>
    <property type="match status" value="1"/>
</dbReference>
<dbReference type="InterPro" id="IPR039367">
    <property type="entry name" value="Och1-like"/>
</dbReference>
<keyword evidence="3" id="KW-0732">Signal</keyword>
<evidence type="ECO:0000256" key="3">
    <source>
        <dbReference type="SAM" id="SignalP"/>
    </source>
</evidence>
<dbReference type="OrthoDB" id="409543at2759"/>
<dbReference type="GO" id="GO:0000136">
    <property type="term" value="C:mannan polymerase complex"/>
    <property type="evidence" value="ECO:0007669"/>
    <property type="project" value="TreeGrafter"/>
</dbReference>
<dbReference type="Gene3D" id="3.90.550.20">
    <property type="match status" value="1"/>
</dbReference>